<feature type="non-terminal residue" evidence="2">
    <location>
        <position position="141"/>
    </location>
</feature>
<feature type="region of interest" description="Disordered" evidence="1">
    <location>
        <begin position="106"/>
        <end position="141"/>
    </location>
</feature>
<evidence type="ECO:0000313" key="2">
    <source>
        <dbReference type="EMBL" id="GFR51901.1"/>
    </source>
</evidence>
<organism evidence="2 3">
    <name type="scientific">Astrephomene gubernaculifera</name>
    <dbReference type="NCBI Taxonomy" id="47775"/>
    <lineage>
        <taxon>Eukaryota</taxon>
        <taxon>Viridiplantae</taxon>
        <taxon>Chlorophyta</taxon>
        <taxon>core chlorophytes</taxon>
        <taxon>Chlorophyceae</taxon>
        <taxon>CS clade</taxon>
        <taxon>Chlamydomonadales</taxon>
        <taxon>Astrephomenaceae</taxon>
        <taxon>Astrephomene</taxon>
    </lineage>
</organism>
<feature type="non-terminal residue" evidence="2">
    <location>
        <position position="1"/>
    </location>
</feature>
<feature type="compositionally biased region" description="Low complexity" evidence="1">
    <location>
        <begin position="106"/>
        <end position="124"/>
    </location>
</feature>
<sequence>AALAPVQSGQRQLTEYFRPMGSTSAQVRPGNDLLAQRQTQEQRQGEQPQVVQATTLLAQLRMLQVAALLAQQQPGGQLQGLHCSEPLRSQQLQMLSALLLGQQGQQQQGQRASLQPQQRAQQQSHAFSFPGGLLDDCRAPQ</sequence>
<dbReference type="Proteomes" id="UP001054857">
    <property type="component" value="Unassembled WGS sequence"/>
</dbReference>
<dbReference type="EMBL" id="BMAR01000055">
    <property type="protein sequence ID" value="GFR51901.1"/>
    <property type="molecule type" value="Genomic_DNA"/>
</dbReference>
<name>A0AAD3E5K1_9CHLO</name>
<proteinExistence type="predicted"/>
<reference evidence="2 3" key="1">
    <citation type="journal article" date="2021" name="Sci. Rep.">
        <title>Genome sequencing of the multicellular alga Astrephomene provides insights into convergent evolution of germ-soma differentiation.</title>
        <authorList>
            <person name="Yamashita S."/>
            <person name="Yamamoto K."/>
            <person name="Matsuzaki R."/>
            <person name="Suzuki S."/>
            <person name="Yamaguchi H."/>
            <person name="Hirooka S."/>
            <person name="Minakuchi Y."/>
            <person name="Miyagishima S."/>
            <person name="Kawachi M."/>
            <person name="Toyoda A."/>
            <person name="Nozaki H."/>
        </authorList>
    </citation>
    <scope>NUCLEOTIDE SEQUENCE [LARGE SCALE GENOMIC DNA]</scope>
    <source>
        <strain evidence="2 3">NIES-4017</strain>
    </source>
</reference>
<protein>
    <submittedName>
        <fullName evidence="2">Uncharacterized protein</fullName>
    </submittedName>
</protein>
<comment type="caution">
    <text evidence="2">The sequence shown here is derived from an EMBL/GenBank/DDBJ whole genome shotgun (WGS) entry which is preliminary data.</text>
</comment>
<dbReference type="AlphaFoldDB" id="A0AAD3E5K1"/>
<keyword evidence="3" id="KW-1185">Reference proteome</keyword>
<gene>
    <name evidence="2" type="ORF">Agub_g14382</name>
</gene>
<evidence type="ECO:0000313" key="3">
    <source>
        <dbReference type="Proteomes" id="UP001054857"/>
    </source>
</evidence>
<evidence type="ECO:0000256" key="1">
    <source>
        <dbReference type="SAM" id="MobiDB-lite"/>
    </source>
</evidence>
<accession>A0AAD3E5K1</accession>